<organism evidence="1 2">
    <name type="scientific">Jimgerdemannia flammicorona</name>
    <dbReference type="NCBI Taxonomy" id="994334"/>
    <lineage>
        <taxon>Eukaryota</taxon>
        <taxon>Fungi</taxon>
        <taxon>Fungi incertae sedis</taxon>
        <taxon>Mucoromycota</taxon>
        <taxon>Mucoromycotina</taxon>
        <taxon>Endogonomycetes</taxon>
        <taxon>Endogonales</taxon>
        <taxon>Endogonaceae</taxon>
        <taxon>Jimgerdemannia</taxon>
    </lineage>
</organism>
<evidence type="ECO:0000313" key="1">
    <source>
        <dbReference type="EMBL" id="RUS18592.1"/>
    </source>
</evidence>
<sequence>MTSEVKLSKVRSITLLPITGFNHQLFLLCYENIYESSQETRNYLMLTDFGVDDAFQVVGFGTPDQHICRSIATSWMHMTDFFEGRTQMNPKEPNAYCFGKFPRGSAPVAVNTHPHSVG</sequence>
<name>A0A433PMA3_9FUNG</name>
<gene>
    <name evidence="1" type="ORF">BC938DRAFT_475938</name>
</gene>
<keyword evidence="2" id="KW-1185">Reference proteome</keyword>
<reference evidence="1 2" key="1">
    <citation type="journal article" date="2018" name="New Phytol.">
        <title>Phylogenomics of Endogonaceae and evolution of mycorrhizas within Mucoromycota.</title>
        <authorList>
            <person name="Chang Y."/>
            <person name="Desiro A."/>
            <person name="Na H."/>
            <person name="Sandor L."/>
            <person name="Lipzen A."/>
            <person name="Clum A."/>
            <person name="Barry K."/>
            <person name="Grigoriev I.V."/>
            <person name="Martin F.M."/>
            <person name="Stajich J.E."/>
            <person name="Smith M.E."/>
            <person name="Bonito G."/>
            <person name="Spatafora J.W."/>
        </authorList>
    </citation>
    <scope>NUCLEOTIDE SEQUENCE [LARGE SCALE GENOMIC DNA]</scope>
    <source>
        <strain evidence="1 2">AD002</strain>
    </source>
</reference>
<dbReference type="Proteomes" id="UP000274822">
    <property type="component" value="Unassembled WGS sequence"/>
</dbReference>
<protein>
    <submittedName>
        <fullName evidence="1">Uncharacterized protein</fullName>
    </submittedName>
</protein>
<dbReference type="EMBL" id="RBNJ01022184">
    <property type="protein sequence ID" value="RUS18592.1"/>
    <property type="molecule type" value="Genomic_DNA"/>
</dbReference>
<proteinExistence type="predicted"/>
<accession>A0A433PMA3</accession>
<dbReference type="AlphaFoldDB" id="A0A433PMA3"/>
<comment type="caution">
    <text evidence="1">The sequence shown here is derived from an EMBL/GenBank/DDBJ whole genome shotgun (WGS) entry which is preliminary data.</text>
</comment>
<evidence type="ECO:0000313" key="2">
    <source>
        <dbReference type="Proteomes" id="UP000274822"/>
    </source>
</evidence>